<comment type="cofactor">
    <cofactor evidence="1">
        <name>Mg(2+)</name>
        <dbReference type="ChEBI" id="CHEBI:18420"/>
    </cofactor>
</comment>
<protein>
    <recommendedName>
        <fullName evidence="7">Phosphoglucomutase</fullName>
        <ecNumber evidence="7">5.4.2.2</ecNumber>
    </recommendedName>
</protein>
<evidence type="ECO:0000256" key="6">
    <source>
        <dbReference type="ARBA" id="ARBA00023235"/>
    </source>
</evidence>
<feature type="domain" description="Alpha-D-phosphohexomutase alpha/beta/alpha" evidence="11">
    <location>
        <begin position="213"/>
        <end position="316"/>
    </location>
</feature>
<evidence type="ECO:0000259" key="12">
    <source>
        <dbReference type="Pfam" id="PF02880"/>
    </source>
</evidence>
<dbReference type="Gene3D" id="3.30.310.50">
    <property type="entry name" value="Alpha-D-phosphohexomutase, C-terminal domain"/>
    <property type="match status" value="1"/>
</dbReference>
<dbReference type="InterPro" id="IPR005852">
    <property type="entry name" value="PGM_a-D-Glc-sp"/>
</dbReference>
<dbReference type="SUPFAM" id="SSF53738">
    <property type="entry name" value="Phosphoglucomutase, first 3 domains"/>
    <property type="match status" value="3"/>
</dbReference>
<feature type="domain" description="Alpha-D-phosphohexomutase alpha/beta/alpha" evidence="10">
    <location>
        <begin position="41"/>
        <end position="182"/>
    </location>
</feature>
<keyword evidence="14" id="KW-1185">Reference proteome</keyword>
<dbReference type="Proteomes" id="UP001307608">
    <property type="component" value="Chromosome"/>
</dbReference>
<dbReference type="Pfam" id="PF00408">
    <property type="entry name" value="PGM_PMM_IV"/>
    <property type="match status" value="1"/>
</dbReference>
<dbReference type="PANTHER" id="PTHR22573">
    <property type="entry name" value="PHOSPHOHEXOMUTASE FAMILY MEMBER"/>
    <property type="match status" value="1"/>
</dbReference>
<gene>
    <name evidence="13" type="primary">pgm</name>
    <name evidence="13" type="ORF">MACH16_15170</name>
</gene>
<evidence type="ECO:0000256" key="5">
    <source>
        <dbReference type="ARBA" id="ARBA00022842"/>
    </source>
</evidence>
<dbReference type="InterPro" id="IPR036900">
    <property type="entry name" value="A-D-PHexomutase_C_sf"/>
</dbReference>
<dbReference type="InterPro" id="IPR016066">
    <property type="entry name" value="A-D-PHexomutase_CS"/>
</dbReference>
<dbReference type="Pfam" id="PF02880">
    <property type="entry name" value="PGM_PMM_III"/>
    <property type="match status" value="1"/>
</dbReference>
<dbReference type="EMBL" id="AP027271">
    <property type="protein sequence ID" value="BDX02769.1"/>
    <property type="molecule type" value="Genomic_DNA"/>
</dbReference>
<evidence type="ECO:0000313" key="14">
    <source>
        <dbReference type="Proteomes" id="UP001307608"/>
    </source>
</evidence>
<feature type="domain" description="Alpha-D-phosphohexomutase alpha/beta/alpha" evidence="12">
    <location>
        <begin position="324"/>
        <end position="444"/>
    </location>
</feature>
<evidence type="ECO:0000256" key="4">
    <source>
        <dbReference type="ARBA" id="ARBA00022723"/>
    </source>
</evidence>
<accession>A0ABM8FCF1</accession>
<keyword evidence="3" id="KW-0597">Phosphoprotein</keyword>
<name>A0ABM8FCF1_9GAMM</name>
<dbReference type="InterPro" id="IPR005845">
    <property type="entry name" value="A-D-PHexomutase_a/b/a-II"/>
</dbReference>
<dbReference type="InterPro" id="IPR005844">
    <property type="entry name" value="A-D-PHexomutase_a/b/a-I"/>
</dbReference>
<reference evidence="13 14" key="1">
    <citation type="submission" date="2023-01" db="EMBL/GenBank/DDBJ databases">
        <title>Complete genome sequence of Marinomonas pontica strain 200518_36.</title>
        <authorList>
            <person name="Ueki S."/>
            <person name="Gajardo G."/>
            <person name="Maruyama F."/>
        </authorList>
    </citation>
    <scope>NUCLEOTIDE SEQUENCE [LARGE SCALE GENOMIC DNA]</scope>
    <source>
        <strain evidence="13 14">200518_36</strain>
    </source>
</reference>
<evidence type="ECO:0000259" key="10">
    <source>
        <dbReference type="Pfam" id="PF02878"/>
    </source>
</evidence>
<dbReference type="RefSeq" id="WP_338266758.1">
    <property type="nucleotide sequence ID" value="NZ_AP027271.1"/>
</dbReference>
<dbReference type="SUPFAM" id="SSF55957">
    <property type="entry name" value="Phosphoglucomutase, C-terminal domain"/>
    <property type="match status" value="1"/>
</dbReference>
<proteinExistence type="inferred from homology"/>
<evidence type="ECO:0000313" key="13">
    <source>
        <dbReference type="EMBL" id="BDX02769.1"/>
    </source>
</evidence>
<keyword evidence="5 8" id="KW-0460">Magnesium</keyword>
<dbReference type="Gene3D" id="3.40.120.10">
    <property type="entry name" value="Alpha-D-Glucose-1,6-Bisphosphate, subunit A, domain 3"/>
    <property type="match status" value="3"/>
</dbReference>
<dbReference type="InterPro" id="IPR045244">
    <property type="entry name" value="PGM"/>
</dbReference>
<evidence type="ECO:0000259" key="9">
    <source>
        <dbReference type="Pfam" id="PF00408"/>
    </source>
</evidence>
<keyword evidence="6" id="KW-0413">Isomerase</keyword>
<dbReference type="CDD" id="cd05801">
    <property type="entry name" value="PGM_like3"/>
    <property type="match status" value="1"/>
</dbReference>
<evidence type="ECO:0000256" key="8">
    <source>
        <dbReference type="RuleBase" id="RU004326"/>
    </source>
</evidence>
<dbReference type="Pfam" id="PF02879">
    <property type="entry name" value="PGM_PMM_II"/>
    <property type="match status" value="1"/>
</dbReference>
<dbReference type="InterPro" id="IPR016055">
    <property type="entry name" value="A-D-PHexomutase_a/b/a-I/II/III"/>
</dbReference>
<dbReference type="PROSITE" id="PS00710">
    <property type="entry name" value="PGM_PMM"/>
    <property type="match status" value="1"/>
</dbReference>
<dbReference type="EC" id="5.4.2.2" evidence="7"/>
<sequence>MAIHPQAGLLASHDLLVNLPELMSAYYLNKPSVTKNPDERVSFGTSGHRGSALSTSFNEHHILAIAQAIAEYRKSQNITGPLYLGKDTHALSEAAFQTTVSVLTANGVRVRTQLNGGYTPTPVISHAILTHNKQASGSDMSDGIVITPSHNPPEDGGIKYNSSKGGPADKDITDWVAKRANALLEADLQGVKRFSPDEVEASGLIEPFDFINHYVNDLENVIDMKAIADKKIRIGVDPMGGSGIHYWEPIAKKYGLDITVVNKEVDPTFRFVPRDKDGRIRMDCSSPYSMQGLLKLKDDFDIAVGNDPDYDRHGIVCSGFGLMNPNAYLAVAIEYLSQHRKQWPQKIQFGKTLVSSGMIDRVVDGLGRPLCEVPVGFKWYVEGMFNGTMAFGGEESAGASFLRKDASVWTTDKDGFIMALLAAEILAVTGQDPQTLYEAQVAKYGRPFYKRIDVAATPAQKALLGALDAKDVTQTELAGEDIVSALTHAPGNNAAIGGLKVSTKNGWFAARPSGTENVYKIYLESFISEEHLDELEKEAKALVDSVLAK</sequence>
<dbReference type="NCBIfam" id="TIGR01132">
    <property type="entry name" value="pgm"/>
    <property type="match status" value="1"/>
</dbReference>
<evidence type="ECO:0000256" key="2">
    <source>
        <dbReference type="ARBA" id="ARBA00010231"/>
    </source>
</evidence>
<evidence type="ECO:0000259" key="11">
    <source>
        <dbReference type="Pfam" id="PF02879"/>
    </source>
</evidence>
<dbReference type="PANTHER" id="PTHR22573:SF57">
    <property type="entry name" value="PHOSPHOGLUCOMUTASE"/>
    <property type="match status" value="1"/>
</dbReference>
<dbReference type="Pfam" id="PF02878">
    <property type="entry name" value="PGM_PMM_I"/>
    <property type="match status" value="1"/>
</dbReference>
<evidence type="ECO:0000256" key="3">
    <source>
        <dbReference type="ARBA" id="ARBA00022553"/>
    </source>
</evidence>
<comment type="similarity">
    <text evidence="2 8">Belongs to the phosphohexose mutase family.</text>
</comment>
<evidence type="ECO:0000256" key="7">
    <source>
        <dbReference type="NCBIfam" id="TIGR01132"/>
    </source>
</evidence>
<evidence type="ECO:0000256" key="1">
    <source>
        <dbReference type="ARBA" id="ARBA00001946"/>
    </source>
</evidence>
<dbReference type="InterPro" id="IPR005843">
    <property type="entry name" value="A-D-PHexomutase_C"/>
</dbReference>
<dbReference type="InterPro" id="IPR005846">
    <property type="entry name" value="A-D-PHexomutase_a/b/a-III"/>
</dbReference>
<keyword evidence="4 8" id="KW-0479">Metal-binding</keyword>
<organism evidence="13 14">
    <name type="scientific">Marinomonas pontica</name>
    <dbReference type="NCBI Taxonomy" id="264739"/>
    <lineage>
        <taxon>Bacteria</taxon>
        <taxon>Pseudomonadati</taxon>
        <taxon>Pseudomonadota</taxon>
        <taxon>Gammaproteobacteria</taxon>
        <taxon>Oceanospirillales</taxon>
        <taxon>Oceanospirillaceae</taxon>
        <taxon>Marinomonas</taxon>
    </lineage>
</organism>
<feature type="domain" description="Alpha-D-phosphohexomutase C-terminal" evidence="9">
    <location>
        <begin position="495"/>
        <end position="539"/>
    </location>
</feature>